<dbReference type="eggNOG" id="COG0859">
    <property type="taxonomic scope" value="Bacteria"/>
</dbReference>
<dbReference type="SUPFAM" id="SSF53756">
    <property type="entry name" value="UDP-Glycosyltransferase/glycogen phosphorylase"/>
    <property type="match status" value="1"/>
</dbReference>
<dbReference type="KEGG" id="cfi:Celf_2599"/>
<evidence type="ECO:0000313" key="3">
    <source>
        <dbReference type="EMBL" id="AEE46724.1"/>
    </source>
</evidence>
<dbReference type="AlphaFoldDB" id="F4H5Z4"/>
<dbReference type="EMBL" id="CP002666">
    <property type="protein sequence ID" value="AEE46724.1"/>
    <property type="molecule type" value="Genomic_DNA"/>
</dbReference>
<keyword evidence="2 3" id="KW-0808">Transferase</keyword>
<dbReference type="STRING" id="590998.Celf_2599"/>
<dbReference type="InterPro" id="IPR051199">
    <property type="entry name" value="LPS_LOS_Heptosyltrfase"/>
</dbReference>
<dbReference type="PANTHER" id="PTHR30160">
    <property type="entry name" value="TETRAACYLDISACCHARIDE 4'-KINASE-RELATED"/>
    <property type="match status" value="1"/>
</dbReference>
<name>F4H5Z4_CELFA</name>
<dbReference type="GO" id="GO:0005829">
    <property type="term" value="C:cytosol"/>
    <property type="evidence" value="ECO:0007669"/>
    <property type="project" value="TreeGrafter"/>
</dbReference>
<dbReference type="HOGENOM" id="CLU_038371_0_1_11"/>
<dbReference type="GO" id="GO:0008713">
    <property type="term" value="F:ADP-heptose-lipopolysaccharide heptosyltransferase activity"/>
    <property type="evidence" value="ECO:0007669"/>
    <property type="project" value="TreeGrafter"/>
</dbReference>
<keyword evidence="1" id="KW-0328">Glycosyltransferase</keyword>
<reference evidence="3 4" key="1">
    <citation type="submission" date="2011-04" db="EMBL/GenBank/DDBJ databases">
        <title>Complete sequence of Cellulomonas fimi ATCC 484.</title>
        <authorList>
            <consortium name="US DOE Joint Genome Institute"/>
            <person name="Lucas S."/>
            <person name="Han J."/>
            <person name="Lapidus A."/>
            <person name="Cheng J.-F."/>
            <person name="Goodwin L."/>
            <person name="Pitluck S."/>
            <person name="Peters L."/>
            <person name="Chertkov O."/>
            <person name="Detter J.C."/>
            <person name="Han C."/>
            <person name="Tapia R."/>
            <person name="Land M."/>
            <person name="Hauser L."/>
            <person name="Kyrpides N."/>
            <person name="Ivanova N."/>
            <person name="Ovchinnikova G."/>
            <person name="Pagani I."/>
            <person name="Mead D."/>
            <person name="Brumm P."/>
            <person name="Woyke T."/>
        </authorList>
    </citation>
    <scope>NUCLEOTIDE SEQUENCE [LARGE SCALE GENOMIC DNA]</scope>
    <source>
        <strain evidence="4">ATCC 484 / DSM 20113 / JCM 1341 / NBRC 15513 / NCIMB 8980 / NCTC 7547</strain>
    </source>
</reference>
<dbReference type="InterPro" id="IPR002201">
    <property type="entry name" value="Glyco_trans_9"/>
</dbReference>
<sequence>MTDATEVTDVLALRALGLGDALTGVPALRGLRRAFPRARLWLAGPGGVGDWLRRQGVVDEVVPVEGLAAPPPIPWTRPGHVAVDLHGRGPASHERLLRTRPRRLVAFAHPAAGHLDGPAWAEDEHEVHRWCRLVATLGVACGPDDLRLVPDRSDGRAVGPVGDVLLHPGAASGSRRWPPARWSALGTALAARGVTVTLTGGPDEVALCEQVRAATRVPSPALRVVSTAGGLDLDALARLVASARLVVCGDTGVAHLATAVGTPTVHLLGPTSPDRWGPLLDRDRHTVLWHGHPDDPGDPHAADPDPALLRITVDEVLAAAVDQLARGPVARVPATA</sequence>
<organism evidence="3 4">
    <name type="scientific">Cellulomonas fimi (strain ATCC 484 / DSM 20113 / JCM 1341 / CCUG 24087 / LMG 16345 / NBRC 15513 / NCIMB 8980 / NCTC 7547 / NRS-133)</name>
    <dbReference type="NCBI Taxonomy" id="590998"/>
    <lineage>
        <taxon>Bacteria</taxon>
        <taxon>Bacillati</taxon>
        <taxon>Actinomycetota</taxon>
        <taxon>Actinomycetes</taxon>
        <taxon>Micrococcales</taxon>
        <taxon>Cellulomonadaceae</taxon>
        <taxon>Cellulomonas</taxon>
    </lineage>
</organism>
<protein>
    <submittedName>
        <fullName evidence="3">Glycosyl transferase family 9</fullName>
    </submittedName>
</protein>
<dbReference type="Gene3D" id="3.40.50.2000">
    <property type="entry name" value="Glycogen Phosphorylase B"/>
    <property type="match status" value="2"/>
</dbReference>
<evidence type="ECO:0000313" key="4">
    <source>
        <dbReference type="Proteomes" id="UP000008460"/>
    </source>
</evidence>
<dbReference type="RefSeq" id="WP_013771750.1">
    <property type="nucleotide sequence ID" value="NC_015514.1"/>
</dbReference>
<accession>F4H5Z4</accession>
<keyword evidence="4" id="KW-1185">Reference proteome</keyword>
<proteinExistence type="predicted"/>
<evidence type="ECO:0000256" key="2">
    <source>
        <dbReference type="ARBA" id="ARBA00022679"/>
    </source>
</evidence>
<dbReference type="CDD" id="cd03789">
    <property type="entry name" value="GT9_LPS_heptosyltransferase"/>
    <property type="match status" value="1"/>
</dbReference>
<dbReference type="Proteomes" id="UP000008460">
    <property type="component" value="Chromosome"/>
</dbReference>
<evidence type="ECO:0000256" key="1">
    <source>
        <dbReference type="ARBA" id="ARBA00022676"/>
    </source>
</evidence>
<gene>
    <name evidence="3" type="ordered locus">Celf_2599</name>
</gene>
<dbReference type="GO" id="GO:0009244">
    <property type="term" value="P:lipopolysaccharide core region biosynthetic process"/>
    <property type="evidence" value="ECO:0007669"/>
    <property type="project" value="TreeGrafter"/>
</dbReference>
<dbReference type="Pfam" id="PF01075">
    <property type="entry name" value="Glyco_transf_9"/>
    <property type="match status" value="1"/>
</dbReference>
<dbReference type="PANTHER" id="PTHR30160:SF1">
    <property type="entry name" value="LIPOPOLYSACCHARIDE 1,2-N-ACETYLGLUCOSAMINETRANSFERASE-RELATED"/>
    <property type="match status" value="1"/>
</dbReference>